<evidence type="ECO:0000313" key="4">
    <source>
        <dbReference type="Proteomes" id="UP001310594"/>
    </source>
</evidence>
<evidence type="ECO:0000259" key="2">
    <source>
        <dbReference type="Pfam" id="PF00561"/>
    </source>
</evidence>
<dbReference type="InterPro" id="IPR029058">
    <property type="entry name" value="AB_hydrolase_fold"/>
</dbReference>
<accession>A0AAN7WA54</accession>
<dbReference type="InterPro" id="IPR000073">
    <property type="entry name" value="AB_hydrolase_1"/>
</dbReference>
<dbReference type="EMBL" id="JAVRQU010000004">
    <property type="protein sequence ID" value="KAK5703865.1"/>
    <property type="molecule type" value="Genomic_DNA"/>
</dbReference>
<gene>
    <name evidence="3" type="ORF">LTR97_002878</name>
</gene>
<sequence>MPYTALQYLNLLVRYNKWQYMYAYPLHRGESAHDGCRLRAVEAETTQSSQRNHKINTLDGASSSEDDSGEEMRKKRNMIIFKRTGPGSNMNWFQGVNPPCGLLGCRSSRSVGGSGIGTFEKTIAKDLPYLASRYERAAAYEAFKIQHAIAVHNSRSQTQYIKAANGVTFAYRRLGASSGRPLVLHIHFRANMDLWDPLLIDNLAAKRPIIIFDQAGVGRSDGETASTFQQWADNVIALLDALKITEIDLLGFSMGGCAVQQIALTRPSLVHKLIIGGSGSSEPGEQPVAGVVWPRDVPPEKPITWLATSTGVEDFKGSLEYSFFPETDAGRKAAAAYFKRIEQRSAQTSGGEELMLEPLGEEGTKAQSASWADYCVPNPNNAFDRLGELKMPVLIQNGDDDQLVASSRSFEMLKFIDNAQLILYPRSGHGYIWQYAERVAEDVNKFLDFDL</sequence>
<protein>
    <recommendedName>
        <fullName evidence="2">AB hydrolase-1 domain-containing protein</fullName>
    </recommendedName>
</protein>
<feature type="region of interest" description="Disordered" evidence="1">
    <location>
        <begin position="43"/>
        <end position="72"/>
    </location>
</feature>
<dbReference type="PANTHER" id="PTHR43798:SF5">
    <property type="entry name" value="MONOACYLGLYCEROL LIPASE ABHD6"/>
    <property type="match status" value="1"/>
</dbReference>
<evidence type="ECO:0000313" key="3">
    <source>
        <dbReference type="EMBL" id="KAK5703865.1"/>
    </source>
</evidence>
<proteinExistence type="predicted"/>
<feature type="domain" description="AB hydrolase-1" evidence="2">
    <location>
        <begin position="190"/>
        <end position="430"/>
    </location>
</feature>
<comment type="caution">
    <text evidence="3">The sequence shown here is derived from an EMBL/GenBank/DDBJ whole genome shotgun (WGS) entry which is preliminary data.</text>
</comment>
<dbReference type="GO" id="GO:0047372">
    <property type="term" value="F:monoacylglycerol lipase activity"/>
    <property type="evidence" value="ECO:0007669"/>
    <property type="project" value="TreeGrafter"/>
</dbReference>
<dbReference type="InterPro" id="IPR050266">
    <property type="entry name" value="AB_hydrolase_sf"/>
</dbReference>
<dbReference type="Proteomes" id="UP001310594">
    <property type="component" value="Unassembled WGS sequence"/>
</dbReference>
<reference evidence="3" key="1">
    <citation type="submission" date="2023-08" db="EMBL/GenBank/DDBJ databases">
        <title>Black Yeasts Isolated from many extreme environments.</title>
        <authorList>
            <person name="Coleine C."/>
            <person name="Stajich J.E."/>
            <person name="Selbmann L."/>
        </authorList>
    </citation>
    <scope>NUCLEOTIDE SEQUENCE</scope>
    <source>
        <strain evidence="3">CCFEE 5810</strain>
    </source>
</reference>
<dbReference type="AlphaFoldDB" id="A0AAN7WA54"/>
<dbReference type="Gene3D" id="3.40.50.1820">
    <property type="entry name" value="alpha/beta hydrolase"/>
    <property type="match status" value="1"/>
</dbReference>
<dbReference type="GO" id="GO:0046464">
    <property type="term" value="P:acylglycerol catabolic process"/>
    <property type="evidence" value="ECO:0007669"/>
    <property type="project" value="TreeGrafter"/>
</dbReference>
<dbReference type="PANTHER" id="PTHR43798">
    <property type="entry name" value="MONOACYLGLYCEROL LIPASE"/>
    <property type="match status" value="1"/>
</dbReference>
<dbReference type="GO" id="GO:0016020">
    <property type="term" value="C:membrane"/>
    <property type="evidence" value="ECO:0007669"/>
    <property type="project" value="TreeGrafter"/>
</dbReference>
<dbReference type="SUPFAM" id="SSF53474">
    <property type="entry name" value="alpha/beta-Hydrolases"/>
    <property type="match status" value="1"/>
</dbReference>
<evidence type="ECO:0000256" key="1">
    <source>
        <dbReference type="SAM" id="MobiDB-lite"/>
    </source>
</evidence>
<dbReference type="Pfam" id="PF00561">
    <property type="entry name" value="Abhydrolase_1"/>
    <property type="match status" value="1"/>
</dbReference>
<organism evidence="3 4">
    <name type="scientific">Elasticomyces elasticus</name>
    <dbReference type="NCBI Taxonomy" id="574655"/>
    <lineage>
        <taxon>Eukaryota</taxon>
        <taxon>Fungi</taxon>
        <taxon>Dikarya</taxon>
        <taxon>Ascomycota</taxon>
        <taxon>Pezizomycotina</taxon>
        <taxon>Dothideomycetes</taxon>
        <taxon>Dothideomycetidae</taxon>
        <taxon>Mycosphaerellales</taxon>
        <taxon>Teratosphaeriaceae</taxon>
        <taxon>Elasticomyces</taxon>
    </lineage>
</organism>
<name>A0AAN7WA54_9PEZI</name>